<feature type="region of interest" description="Disordered" evidence="1">
    <location>
        <begin position="218"/>
        <end position="254"/>
    </location>
</feature>
<dbReference type="GO" id="GO:0090364">
    <property type="term" value="P:regulation of proteasome assembly"/>
    <property type="evidence" value="ECO:0007669"/>
    <property type="project" value="InterPro"/>
</dbReference>
<feature type="compositionally biased region" description="Low complexity" evidence="1">
    <location>
        <begin position="228"/>
        <end position="241"/>
    </location>
</feature>
<dbReference type="InterPro" id="IPR029071">
    <property type="entry name" value="Ubiquitin-like_domsf"/>
</dbReference>
<feature type="region of interest" description="Disordered" evidence="1">
    <location>
        <begin position="366"/>
        <end position="447"/>
    </location>
</feature>
<dbReference type="SUPFAM" id="SSF56784">
    <property type="entry name" value="HAD-like"/>
    <property type="match status" value="1"/>
</dbReference>
<dbReference type="PROSITE" id="PS50969">
    <property type="entry name" value="FCP1"/>
    <property type="match status" value="1"/>
</dbReference>
<evidence type="ECO:0000313" key="3">
    <source>
        <dbReference type="EMBL" id="CAL5138998.1"/>
    </source>
</evidence>
<feature type="compositionally biased region" description="Basic residues" evidence="1">
    <location>
        <begin position="366"/>
        <end position="376"/>
    </location>
</feature>
<dbReference type="EMBL" id="CAXLJL010000567">
    <property type="protein sequence ID" value="CAL5138998.1"/>
    <property type="molecule type" value="Genomic_DNA"/>
</dbReference>
<dbReference type="Proteomes" id="UP001497525">
    <property type="component" value="Unassembled WGS sequence"/>
</dbReference>
<sequence>MSGVPELVFNLKFSGKPVVVDTLGPENTVSDLKNEIFAKTMVARETQKILGLRTVDNVPVTDDLKLSQIILKPNTKLMLIGSTQEAIVNVNAPIENPPDVIDDFDFKPEDVQICYLPENLEKVMRRSKAYRPRKLCDPRPGKKLLVLDVDYTIFDHLTPAESVRQLARPFLHEFLTRAYVSYDIAIWSATSLTWILAKLAQLGVIPTNSAAILRNQQLAGESGDPRSPRTSSSTVSETRTSQEADQPVDETGEPRPPFKVCLLLDSSDMISVNFPLHGVKEVKPLAVIWDNHPQWGPQNTIMFDDIRRNFVMNPHNGLRIRSYRDAHVNSKTDRELRGLARYLELINEYETDFSTLNHNHWERYISKHRSRKSQKRSLKDTDGCSHLHGEQVTSKPDQSSASGMNLPANQPMTVTPSSDGETGADAQGEVKTDQADSSKGLGEPDLK</sequence>
<feature type="compositionally biased region" description="Basic and acidic residues" evidence="1">
    <location>
        <begin position="428"/>
        <end position="447"/>
    </location>
</feature>
<dbReference type="SMART" id="SM00577">
    <property type="entry name" value="CPDc"/>
    <property type="match status" value="1"/>
</dbReference>
<name>A0AAV2TP51_CALDB</name>
<dbReference type="Gene3D" id="3.40.50.1000">
    <property type="entry name" value="HAD superfamily/HAD-like"/>
    <property type="match status" value="1"/>
</dbReference>
<evidence type="ECO:0000256" key="1">
    <source>
        <dbReference type="SAM" id="MobiDB-lite"/>
    </source>
</evidence>
<dbReference type="InterPro" id="IPR004274">
    <property type="entry name" value="FCP1_dom"/>
</dbReference>
<dbReference type="Pfam" id="PF03031">
    <property type="entry name" value="NIF"/>
    <property type="match status" value="2"/>
</dbReference>
<dbReference type="SUPFAM" id="SSF54236">
    <property type="entry name" value="Ubiquitin-like"/>
    <property type="match status" value="1"/>
</dbReference>
<dbReference type="PANTHER" id="PTHR48493:SF1">
    <property type="entry name" value="UBIQUITIN-LIKE DOMAIN-CONTAINING CTD PHOSPHATASE 1"/>
    <property type="match status" value="1"/>
</dbReference>
<feature type="domain" description="FCP1 homology" evidence="2">
    <location>
        <begin position="138"/>
        <end position="346"/>
    </location>
</feature>
<feature type="compositionally biased region" description="Polar residues" evidence="1">
    <location>
        <begin position="391"/>
        <end position="420"/>
    </location>
</feature>
<gene>
    <name evidence="3" type="ORF">CDAUBV1_LOCUS14054</name>
</gene>
<feature type="compositionally biased region" description="Basic and acidic residues" evidence="1">
    <location>
        <begin position="377"/>
        <end position="389"/>
    </location>
</feature>
<organism evidence="3 4">
    <name type="scientific">Calicophoron daubneyi</name>
    <name type="common">Rumen fluke</name>
    <name type="synonym">Paramphistomum daubneyi</name>
    <dbReference type="NCBI Taxonomy" id="300641"/>
    <lineage>
        <taxon>Eukaryota</taxon>
        <taxon>Metazoa</taxon>
        <taxon>Spiralia</taxon>
        <taxon>Lophotrochozoa</taxon>
        <taxon>Platyhelminthes</taxon>
        <taxon>Trematoda</taxon>
        <taxon>Digenea</taxon>
        <taxon>Plagiorchiida</taxon>
        <taxon>Pronocephalata</taxon>
        <taxon>Paramphistomoidea</taxon>
        <taxon>Paramphistomidae</taxon>
        <taxon>Calicophoron</taxon>
    </lineage>
</organism>
<dbReference type="GO" id="GO:0005634">
    <property type="term" value="C:nucleus"/>
    <property type="evidence" value="ECO:0007669"/>
    <property type="project" value="TreeGrafter"/>
</dbReference>
<proteinExistence type="predicted"/>
<dbReference type="InterPro" id="IPR036412">
    <property type="entry name" value="HAD-like_sf"/>
</dbReference>
<reference evidence="3" key="1">
    <citation type="submission" date="2024-06" db="EMBL/GenBank/DDBJ databases">
        <authorList>
            <person name="Liu X."/>
            <person name="Lenzi L."/>
            <person name="Haldenby T S."/>
            <person name="Uol C."/>
        </authorList>
    </citation>
    <scope>NUCLEOTIDE SEQUENCE</scope>
</reference>
<comment type="caution">
    <text evidence="3">The sequence shown here is derived from an EMBL/GenBank/DDBJ whole genome shotgun (WGS) entry which is preliminary data.</text>
</comment>
<dbReference type="PANTHER" id="PTHR48493">
    <property type="entry name" value="UBIQUITIN-LIKE DOMAIN-CONTAINING CTD PHOSPHATASE 1"/>
    <property type="match status" value="1"/>
</dbReference>
<dbReference type="InterPro" id="IPR023214">
    <property type="entry name" value="HAD_sf"/>
</dbReference>
<dbReference type="AlphaFoldDB" id="A0AAV2TP51"/>
<dbReference type="Gene3D" id="3.10.20.90">
    <property type="entry name" value="Phosphatidylinositol 3-kinase Catalytic Subunit, Chain A, domain 1"/>
    <property type="match status" value="1"/>
</dbReference>
<evidence type="ECO:0000259" key="2">
    <source>
        <dbReference type="PROSITE" id="PS50969"/>
    </source>
</evidence>
<evidence type="ECO:0000313" key="4">
    <source>
        <dbReference type="Proteomes" id="UP001497525"/>
    </source>
</evidence>
<dbReference type="InterPro" id="IPR051658">
    <property type="entry name" value="UBLCP1"/>
</dbReference>
<accession>A0AAV2TP51</accession>
<dbReference type="GO" id="GO:0004722">
    <property type="term" value="F:protein serine/threonine phosphatase activity"/>
    <property type="evidence" value="ECO:0007669"/>
    <property type="project" value="TreeGrafter"/>
</dbReference>
<protein>
    <recommendedName>
        <fullName evidence="2">FCP1 homology domain-containing protein</fullName>
    </recommendedName>
</protein>